<dbReference type="RefSeq" id="WP_130597297.1">
    <property type="nucleotide sequence ID" value="NZ_CP036200.1"/>
</dbReference>
<proteinExistence type="predicted"/>
<organism evidence="1 2">
    <name type="scientific">Shewanella maritima</name>
    <dbReference type="NCBI Taxonomy" id="2520507"/>
    <lineage>
        <taxon>Bacteria</taxon>
        <taxon>Pseudomonadati</taxon>
        <taxon>Pseudomonadota</taxon>
        <taxon>Gammaproteobacteria</taxon>
        <taxon>Alteromonadales</taxon>
        <taxon>Shewanellaceae</taxon>
        <taxon>Shewanella</taxon>
    </lineage>
</organism>
<protein>
    <submittedName>
        <fullName evidence="1">Uncharacterized protein</fullName>
    </submittedName>
</protein>
<name>A0A411PCR9_9GAMM</name>
<gene>
    <name evidence="1" type="ORF">EXU30_00270</name>
</gene>
<dbReference type="AlphaFoldDB" id="A0A411PCR9"/>
<keyword evidence="2" id="KW-1185">Reference proteome</keyword>
<evidence type="ECO:0000313" key="2">
    <source>
        <dbReference type="Proteomes" id="UP000291106"/>
    </source>
</evidence>
<dbReference type="KEGG" id="smai:EXU30_00270"/>
<evidence type="ECO:0000313" key="1">
    <source>
        <dbReference type="EMBL" id="QBF81304.1"/>
    </source>
</evidence>
<dbReference type="Proteomes" id="UP000291106">
    <property type="component" value="Chromosome"/>
</dbReference>
<dbReference type="EMBL" id="CP036200">
    <property type="protein sequence ID" value="QBF81304.1"/>
    <property type="molecule type" value="Genomic_DNA"/>
</dbReference>
<sequence length="140" mass="15255">MPPETNPNYSYSYDSTGDGEIDRCYEPNELDSASNCGSLATDGTVMPMAGNTSLQVCVTNDNNGASCGFQMVSNGEWHYYEPDLEINCFGDSDVPDYDPMLINSNRVTNSVLLMVLVSCVAPTHLSSVMRKAFVLMVVVM</sequence>
<reference evidence="1 2" key="1">
    <citation type="submission" date="2019-02" db="EMBL/GenBank/DDBJ databases">
        <title>Shewanella sp. D4-2 isolated from Dokdo Island.</title>
        <authorList>
            <person name="Baek K."/>
        </authorList>
    </citation>
    <scope>NUCLEOTIDE SEQUENCE [LARGE SCALE GENOMIC DNA]</scope>
    <source>
        <strain evidence="1 2">D4-2</strain>
    </source>
</reference>
<accession>A0A411PCR9</accession>